<name>A0AAU8A192_9BURK</name>
<dbReference type="Gene3D" id="1.10.287.1700">
    <property type="match status" value="1"/>
</dbReference>
<dbReference type="InterPro" id="IPR012823">
    <property type="entry name" value="Flagell_FliJ"/>
</dbReference>
<comment type="subcellular location">
    <subcellularLocation>
        <location evidence="1">Cell membrane</location>
        <topology evidence="1">Peripheral membrane protein</topology>
        <orientation evidence="1">Cytoplasmic side</orientation>
    </subcellularLocation>
</comment>
<keyword evidence="10" id="KW-1006">Bacterial flagellum protein export</keyword>
<keyword evidence="11" id="KW-0969">Cilium</keyword>
<gene>
    <name evidence="11" type="ORF">NKE59_07265</name>
</gene>
<dbReference type="GO" id="GO:0044781">
    <property type="term" value="P:bacterial-type flagellum organization"/>
    <property type="evidence" value="ECO:0007669"/>
    <property type="project" value="UniProtKB-KW"/>
</dbReference>
<keyword evidence="8" id="KW-0653">Protein transport</keyword>
<reference evidence="11" key="1">
    <citation type="submission" date="2022-06" db="EMBL/GenBank/DDBJ databases">
        <title>New Polynucleobacter species.</title>
        <authorList>
            <person name="Hahn M.W."/>
        </authorList>
    </citation>
    <scope>NUCLEOTIDE SEQUENCE</scope>
    <source>
        <strain evidence="11">UK-FUSCHL-C3</strain>
    </source>
</reference>
<dbReference type="GO" id="GO:0006935">
    <property type="term" value="P:chemotaxis"/>
    <property type="evidence" value="ECO:0007669"/>
    <property type="project" value="UniProtKB-KW"/>
</dbReference>
<evidence type="ECO:0000256" key="8">
    <source>
        <dbReference type="ARBA" id="ARBA00022927"/>
    </source>
</evidence>
<keyword evidence="5" id="KW-1003">Cell membrane</keyword>
<dbReference type="GO" id="GO:0009288">
    <property type="term" value="C:bacterial-type flagellum"/>
    <property type="evidence" value="ECO:0007669"/>
    <property type="project" value="InterPro"/>
</dbReference>
<evidence type="ECO:0000256" key="6">
    <source>
        <dbReference type="ARBA" id="ARBA00022500"/>
    </source>
</evidence>
<comment type="similarity">
    <text evidence="2">Belongs to the FliJ family.</text>
</comment>
<dbReference type="InterPro" id="IPR053716">
    <property type="entry name" value="Flag_assembly_chemotaxis_eff"/>
</dbReference>
<protein>
    <recommendedName>
        <fullName evidence="3">Flagellar FliJ protein</fullName>
    </recommendedName>
</protein>
<evidence type="ECO:0000256" key="7">
    <source>
        <dbReference type="ARBA" id="ARBA00022795"/>
    </source>
</evidence>
<evidence type="ECO:0000256" key="9">
    <source>
        <dbReference type="ARBA" id="ARBA00023136"/>
    </source>
</evidence>
<keyword evidence="11" id="KW-0282">Flagellum</keyword>
<evidence type="ECO:0000256" key="1">
    <source>
        <dbReference type="ARBA" id="ARBA00004413"/>
    </source>
</evidence>
<keyword evidence="6" id="KW-0145">Chemotaxis</keyword>
<proteinExistence type="inferred from homology"/>
<dbReference type="GO" id="GO:0015031">
    <property type="term" value="P:protein transport"/>
    <property type="evidence" value="ECO:0007669"/>
    <property type="project" value="UniProtKB-KW"/>
</dbReference>
<evidence type="ECO:0000256" key="5">
    <source>
        <dbReference type="ARBA" id="ARBA00022475"/>
    </source>
</evidence>
<organism evidence="11">
    <name type="scientific">Polynucleobacter sp. UK-FUSCHL-C3</name>
    <dbReference type="NCBI Taxonomy" id="2955208"/>
    <lineage>
        <taxon>Bacteria</taxon>
        <taxon>Pseudomonadati</taxon>
        <taxon>Pseudomonadota</taxon>
        <taxon>Betaproteobacteria</taxon>
        <taxon>Burkholderiales</taxon>
        <taxon>Burkholderiaceae</taxon>
        <taxon>Polynucleobacter</taxon>
    </lineage>
</organism>
<keyword evidence="9" id="KW-0472">Membrane</keyword>
<keyword evidence="11" id="KW-0966">Cell projection</keyword>
<dbReference type="GO" id="GO:0005886">
    <property type="term" value="C:plasma membrane"/>
    <property type="evidence" value="ECO:0007669"/>
    <property type="project" value="UniProtKB-SubCell"/>
</dbReference>
<evidence type="ECO:0000313" key="11">
    <source>
        <dbReference type="EMBL" id="XCC57288.1"/>
    </source>
</evidence>
<dbReference type="AlphaFoldDB" id="A0AAU8A192"/>
<dbReference type="Pfam" id="PF02050">
    <property type="entry name" value="FliJ"/>
    <property type="match status" value="1"/>
</dbReference>
<evidence type="ECO:0000256" key="4">
    <source>
        <dbReference type="ARBA" id="ARBA00022448"/>
    </source>
</evidence>
<keyword evidence="7" id="KW-1005">Bacterial flagellum biogenesis</keyword>
<evidence type="ECO:0000256" key="3">
    <source>
        <dbReference type="ARBA" id="ARBA00020392"/>
    </source>
</evidence>
<dbReference type="RefSeq" id="WP_353438318.1">
    <property type="nucleotide sequence ID" value="NZ_CP099959.1"/>
</dbReference>
<evidence type="ECO:0000256" key="2">
    <source>
        <dbReference type="ARBA" id="ARBA00010004"/>
    </source>
</evidence>
<accession>A0AAU8A192</accession>
<keyword evidence="4" id="KW-0813">Transport</keyword>
<dbReference type="GO" id="GO:0071973">
    <property type="term" value="P:bacterial-type flagellum-dependent cell motility"/>
    <property type="evidence" value="ECO:0007669"/>
    <property type="project" value="InterPro"/>
</dbReference>
<sequence length="148" mass="16498">MKPIELLLRLAKIREDQAMANARRATGQVNQAQGFQKQVLDYAKDYENQIMEGAKTGTSVAFIQDANAFREKLLLSSAEISNQIKGLSIGSEQALKIAMQAKMRSQGLGKLVAKAHLEARRKLARSELNQMEDNYIARLNRYSGTENA</sequence>
<dbReference type="EMBL" id="CP099959">
    <property type="protein sequence ID" value="XCC57288.1"/>
    <property type="molecule type" value="Genomic_DNA"/>
</dbReference>
<evidence type="ECO:0000256" key="10">
    <source>
        <dbReference type="ARBA" id="ARBA00023225"/>
    </source>
</evidence>